<evidence type="ECO:0000313" key="2">
    <source>
        <dbReference type="EMBL" id="KAA1261909.1"/>
    </source>
</evidence>
<name>A0A5B1CPX7_9BACT</name>
<feature type="transmembrane region" description="Helical" evidence="1">
    <location>
        <begin position="76"/>
        <end position="97"/>
    </location>
</feature>
<keyword evidence="1" id="KW-1133">Transmembrane helix</keyword>
<organism evidence="2 3">
    <name type="scientific">Rubripirellula obstinata</name>
    <dbReference type="NCBI Taxonomy" id="406547"/>
    <lineage>
        <taxon>Bacteria</taxon>
        <taxon>Pseudomonadati</taxon>
        <taxon>Planctomycetota</taxon>
        <taxon>Planctomycetia</taxon>
        <taxon>Pirellulales</taxon>
        <taxon>Pirellulaceae</taxon>
        <taxon>Rubripirellula</taxon>
    </lineage>
</organism>
<dbReference type="Proteomes" id="UP000322699">
    <property type="component" value="Unassembled WGS sequence"/>
</dbReference>
<dbReference type="AlphaFoldDB" id="A0A5B1CPX7"/>
<keyword evidence="3" id="KW-1185">Reference proteome</keyword>
<dbReference type="EMBL" id="VRLW01000001">
    <property type="protein sequence ID" value="KAA1261909.1"/>
    <property type="molecule type" value="Genomic_DNA"/>
</dbReference>
<accession>A0A5B1CPX7</accession>
<feature type="transmembrane region" description="Helical" evidence="1">
    <location>
        <begin position="52"/>
        <end position="69"/>
    </location>
</feature>
<sequence length="416" mass="45457">MFLTPVLFSYLRCAIMATAHEVPSSASWLSRLMTTDFCPWANRFVYWLKEPIGWFVLATAVSVLIGLYFSPIGWTLAASLTAIMVVGMAWPLIAIHVTTCQLHPEIDCVHEDDACRMLVSVRNRVPVPVWGLAVEGYLDCDNDDAIPTVGLACVPPLCTSDFGITVNPSLRGRYPIQTPHVSCSFPFGIWTARRNLTTTKSLTVWPKVFPISGTCPIVGVANAEQGEGSRGGRSGDFVGVRAYRRGDSAKHINWVASARVDSLVVTERGGPQCVELDVLVDTFCRGTRDQLADRIRVAASVLVNLHQSNVPMRVTIGSQRLRLSSGSKGRRQILDALADVPADGSEKPIERAAIGRHAVIEFSSNDSGQEIVRMIDPRGGRRAGGRLLTKQIRSGETLGTQVREFWTEVRDADVAA</sequence>
<dbReference type="PANTHER" id="PTHR34351">
    <property type="entry name" value="SLR1927 PROTEIN-RELATED"/>
    <property type="match status" value="1"/>
</dbReference>
<protein>
    <submittedName>
        <fullName evidence="2">Uncharacterized protein</fullName>
    </submittedName>
</protein>
<evidence type="ECO:0000256" key="1">
    <source>
        <dbReference type="SAM" id="Phobius"/>
    </source>
</evidence>
<evidence type="ECO:0000313" key="3">
    <source>
        <dbReference type="Proteomes" id="UP000322699"/>
    </source>
</evidence>
<dbReference type="PANTHER" id="PTHR34351:SF1">
    <property type="entry name" value="SLR1927 PROTEIN"/>
    <property type="match status" value="1"/>
</dbReference>
<gene>
    <name evidence="2" type="ORF">LF1_44700</name>
</gene>
<reference evidence="2 3" key="1">
    <citation type="submission" date="2019-08" db="EMBL/GenBank/DDBJ databases">
        <title>Deep-cultivation of Planctomycetes and their phenomic and genomic characterization uncovers novel biology.</title>
        <authorList>
            <person name="Wiegand S."/>
            <person name="Jogler M."/>
            <person name="Boedeker C."/>
            <person name="Pinto D."/>
            <person name="Vollmers J."/>
            <person name="Rivas-Marin E."/>
            <person name="Kohn T."/>
            <person name="Peeters S.H."/>
            <person name="Heuer A."/>
            <person name="Rast P."/>
            <person name="Oberbeckmann S."/>
            <person name="Bunk B."/>
            <person name="Jeske O."/>
            <person name="Meyerdierks A."/>
            <person name="Storesund J.E."/>
            <person name="Kallscheuer N."/>
            <person name="Luecker S."/>
            <person name="Lage O.M."/>
            <person name="Pohl T."/>
            <person name="Merkel B.J."/>
            <person name="Hornburger P."/>
            <person name="Mueller R.-W."/>
            <person name="Bruemmer F."/>
            <person name="Labrenz M."/>
            <person name="Spormann A.M."/>
            <person name="Op Den Camp H."/>
            <person name="Overmann J."/>
            <person name="Amann R."/>
            <person name="Jetten M.S.M."/>
            <person name="Mascher T."/>
            <person name="Medema M.H."/>
            <person name="Devos D.P."/>
            <person name="Kaster A.-K."/>
            <person name="Ovreas L."/>
            <person name="Rohde M."/>
            <person name="Galperin M.Y."/>
            <person name="Jogler C."/>
        </authorList>
    </citation>
    <scope>NUCLEOTIDE SEQUENCE [LARGE SCALE GENOMIC DNA]</scope>
    <source>
        <strain evidence="2 3">LF1</strain>
    </source>
</reference>
<keyword evidence="1" id="KW-0812">Transmembrane</keyword>
<comment type="caution">
    <text evidence="2">The sequence shown here is derived from an EMBL/GenBank/DDBJ whole genome shotgun (WGS) entry which is preliminary data.</text>
</comment>
<proteinExistence type="predicted"/>
<keyword evidence="1" id="KW-0472">Membrane</keyword>